<name>A0AA51N4T4_9BACT</name>
<proteinExistence type="predicted"/>
<dbReference type="GO" id="GO:0005737">
    <property type="term" value="C:cytoplasm"/>
    <property type="evidence" value="ECO:0007669"/>
    <property type="project" value="TreeGrafter"/>
</dbReference>
<dbReference type="RefSeq" id="WP_308356036.1">
    <property type="nucleotide sequence ID" value="NZ_CP129970.2"/>
</dbReference>
<dbReference type="Gene3D" id="3.40.50.720">
    <property type="entry name" value="NAD(P)-binding Rossmann-like Domain"/>
    <property type="match status" value="1"/>
</dbReference>
<dbReference type="EMBL" id="CP129970">
    <property type="protein sequence ID" value="WMN06267.1"/>
    <property type="molecule type" value="Genomic_DNA"/>
</dbReference>
<gene>
    <name evidence="2" type="ORF">QYS48_32085</name>
</gene>
<dbReference type="PANTHER" id="PTHR48079:SF6">
    <property type="entry name" value="NAD(P)-BINDING DOMAIN-CONTAINING PROTEIN-RELATED"/>
    <property type="match status" value="1"/>
</dbReference>
<dbReference type="PANTHER" id="PTHR48079">
    <property type="entry name" value="PROTEIN YEEZ"/>
    <property type="match status" value="1"/>
</dbReference>
<sequence length="268" mass="30689">MSSISILGCGWLGLALAEEIIKRGFKVKGSTTTTEKISQLQSKGIEAYEIELPNNKFDKSFFDTDFLIIDIPPKSSKAGVNHHFESIKSIIPYIKNDQKIIYISSTSVYPDVDHPINEDHELDKNSDRANALIQVEQLLLNTFYDRLTIIRSGGLLGYDRIPGKYFAGKKVNQYDQKVNYLHRDDAVGIIITVIDKKAWGCILNAVAPQHPTRKEVYLKNADDYSFEYPIFENTPQELTNRIIENSKIEQILDYSFIYPDPLHFFYIN</sequence>
<dbReference type="Pfam" id="PF03446">
    <property type="entry name" value="NAD_binding_2"/>
    <property type="match status" value="1"/>
</dbReference>
<feature type="domain" description="6-phosphogluconate dehydrogenase NADP-binding" evidence="1">
    <location>
        <begin position="4"/>
        <end position="107"/>
    </location>
</feature>
<protein>
    <submittedName>
        <fullName evidence="2">SDR family NAD(P)-dependent oxidoreductase</fullName>
    </submittedName>
</protein>
<dbReference type="GO" id="GO:0004029">
    <property type="term" value="F:aldehyde dehydrogenase (NAD+) activity"/>
    <property type="evidence" value="ECO:0007669"/>
    <property type="project" value="TreeGrafter"/>
</dbReference>
<dbReference type="InterPro" id="IPR036291">
    <property type="entry name" value="NAD(P)-bd_dom_sf"/>
</dbReference>
<evidence type="ECO:0000259" key="1">
    <source>
        <dbReference type="Pfam" id="PF03446"/>
    </source>
</evidence>
<organism evidence="2 3">
    <name type="scientific">Marivirga arenosa</name>
    <dbReference type="NCBI Taxonomy" id="3059076"/>
    <lineage>
        <taxon>Bacteria</taxon>
        <taxon>Pseudomonadati</taxon>
        <taxon>Bacteroidota</taxon>
        <taxon>Cytophagia</taxon>
        <taxon>Cytophagales</taxon>
        <taxon>Marivirgaceae</taxon>
        <taxon>Marivirga</taxon>
    </lineage>
</organism>
<dbReference type="GO" id="GO:0050661">
    <property type="term" value="F:NADP binding"/>
    <property type="evidence" value="ECO:0007669"/>
    <property type="project" value="InterPro"/>
</dbReference>
<dbReference type="Proteomes" id="UP001244443">
    <property type="component" value="Chromosome"/>
</dbReference>
<evidence type="ECO:0000313" key="3">
    <source>
        <dbReference type="Proteomes" id="UP001244443"/>
    </source>
</evidence>
<reference evidence="2" key="1">
    <citation type="submission" date="2023-08" db="EMBL/GenBank/DDBJ databases">
        <title>Comparative genomics and taxonomic characterization of three novel marine species of genus Marivirga.</title>
        <authorList>
            <person name="Muhammad N."/>
            <person name="Kim S.-G."/>
        </authorList>
    </citation>
    <scope>NUCLEOTIDE SEQUENCE [LARGE SCALE GENOMIC DNA]</scope>
    <source>
        <strain evidence="2">ABR2-2</strain>
    </source>
</reference>
<dbReference type="AlphaFoldDB" id="A0AA51N4T4"/>
<dbReference type="SUPFAM" id="SSF51735">
    <property type="entry name" value="NAD(P)-binding Rossmann-fold domains"/>
    <property type="match status" value="1"/>
</dbReference>
<evidence type="ECO:0000313" key="2">
    <source>
        <dbReference type="EMBL" id="WMN06267.1"/>
    </source>
</evidence>
<keyword evidence="3" id="KW-1185">Reference proteome</keyword>
<dbReference type="InterPro" id="IPR006115">
    <property type="entry name" value="6PGDH_NADP-bd"/>
</dbReference>
<accession>A0AA51N4T4</accession>
<dbReference type="InterPro" id="IPR051783">
    <property type="entry name" value="NAD(P)-dependent_oxidoreduct"/>
</dbReference>